<reference evidence="1 2" key="1">
    <citation type="submission" date="2024-12" db="EMBL/GenBank/DDBJ databases">
        <title>The coexistence of Mycolicibacterium septicum and Mycolicibacterium nivoides in clinical samples.</title>
        <authorList>
            <person name="Wang C."/>
            <person name="Feng Y."/>
            <person name="Zong Z."/>
        </authorList>
    </citation>
    <scope>NUCLEOTIDE SEQUENCE [LARGE SCALE GENOMIC DNA]</scope>
    <source>
        <strain evidence="1 2">120310</strain>
    </source>
</reference>
<proteinExistence type="predicted"/>
<comment type="caution">
    <text evidence="1">The sequence shown here is derived from an EMBL/GenBank/DDBJ whole genome shotgun (WGS) entry which is preliminary data.</text>
</comment>
<accession>A0ABW9LRD4</accession>
<name>A0ABW9LRD4_9MYCO</name>
<protein>
    <recommendedName>
        <fullName evidence="3">DNA-binding protein</fullName>
    </recommendedName>
</protein>
<dbReference type="Proteomes" id="UP001635817">
    <property type="component" value="Unassembled WGS sequence"/>
</dbReference>
<keyword evidence="2" id="KW-1185">Reference proteome</keyword>
<dbReference type="RefSeq" id="WP_409548452.1">
    <property type="nucleotide sequence ID" value="NZ_JBKBDE010000001.1"/>
</dbReference>
<sequence>MTQPKKLPAKPGWNDLPPRDWAEREAYRIALQVRELRKPHSAQWLSERTAALGYQINRALISDLELGRRRYVSTAELSVLAWALRVPPIRLLYPDLPDGPVEIIPNRTVSSIDALTWFSGETLFLPELDTAKADDEAQWLRDVEAARQISDGARLVELSRERLRQQSRISSLTKTAARLRNSGDPEGSSFADSLMAEIIAAEKLLEQINEALRGRPSTFPPVADAVVNDDGR</sequence>
<evidence type="ECO:0000313" key="2">
    <source>
        <dbReference type="Proteomes" id="UP001635817"/>
    </source>
</evidence>
<gene>
    <name evidence="1" type="ORF">ACK4CP_03825</name>
</gene>
<organism evidence="1 2">
    <name type="scientific">Mycolicibacterium septicum</name>
    <dbReference type="NCBI Taxonomy" id="98668"/>
    <lineage>
        <taxon>Bacteria</taxon>
        <taxon>Bacillati</taxon>
        <taxon>Actinomycetota</taxon>
        <taxon>Actinomycetes</taxon>
        <taxon>Mycobacteriales</taxon>
        <taxon>Mycobacteriaceae</taxon>
        <taxon>Mycolicibacterium</taxon>
    </lineage>
</organism>
<evidence type="ECO:0008006" key="3">
    <source>
        <dbReference type="Google" id="ProtNLM"/>
    </source>
</evidence>
<dbReference type="EMBL" id="JBKBDE010000001">
    <property type="protein sequence ID" value="MFN6549508.1"/>
    <property type="molecule type" value="Genomic_DNA"/>
</dbReference>
<evidence type="ECO:0000313" key="1">
    <source>
        <dbReference type="EMBL" id="MFN6549508.1"/>
    </source>
</evidence>